<feature type="transmembrane region" description="Helical" evidence="6">
    <location>
        <begin position="38"/>
        <end position="58"/>
    </location>
</feature>
<proteinExistence type="predicted"/>
<dbReference type="GeneID" id="17299789"/>
<evidence type="ECO:0000313" key="7">
    <source>
        <dbReference type="EMBL" id="EKX43167.1"/>
    </source>
</evidence>
<evidence type="ECO:0000256" key="1">
    <source>
        <dbReference type="ARBA" id="ARBA00004141"/>
    </source>
</evidence>
<dbReference type="Pfam" id="PF08449">
    <property type="entry name" value="UAA"/>
    <property type="match status" value="1"/>
</dbReference>
<dbReference type="PANTHER" id="PTHR10778">
    <property type="entry name" value="SOLUTE CARRIER FAMILY 35 MEMBER B"/>
    <property type="match status" value="1"/>
</dbReference>
<keyword evidence="3 6" id="KW-0812">Transmembrane</keyword>
<protein>
    <recommendedName>
        <fullName evidence="10">EamA domain-containing protein</fullName>
    </recommendedName>
</protein>
<accession>L1J4A9</accession>
<feature type="transmembrane region" description="Helical" evidence="6">
    <location>
        <begin position="108"/>
        <end position="128"/>
    </location>
</feature>
<dbReference type="KEGG" id="gtt:GUITHDRAFT_87893"/>
<name>L1J4A9_GUITC</name>
<dbReference type="EMBL" id="JH993012">
    <property type="protein sequence ID" value="EKX43167.1"/>
    <property type="molecule type" value="Genomic_DNA"/>
</dbReference>
<reference evidence="7 9" key="1">
    <citation type="journal article" date="2012" name="Nature">
        <title>Algal genomes reveal evolutionary mosaicism and the fate of nucleomorphs.</title>
        <authorList>
            <consortium name="DOE Joint Genome Institute"/>
            <person name="Curtis B.A."/>
            <person name="Tanifuji G."/>
            <person name="Burki F."/>
            <person name="Gruber A."/>
            <person name="Irimia M."/>
            <person name="Maruyama S."/>
            <person name="Arias M.C."/>
            <person name="Ball S.G."/>
            <person name="Gile G.H."/>
            <person name="Hirakawa Y."/>
            <person name="Hopkins J.F."/>
            <person name="Kuo A."/>
            <person name="Rensing S.A."/>
            <person name="Schmutz J."/>
            <person name="Symeonidi A."/>
            <person name="Elias M."/>
            <person name="Eveleigh R.J."/>
            <person name="Herman E.K."/>
            <person name="Klute M.J."/>
            <person name="Nakayama T."/>
            <person name="Obornik M."/>
            <person name="Reyes-Prieto A."/>
            <person name="Armbrust E.V."/>
            <person name="Aves S.J."/>
            <person name="Beiko R.G."/>
            <person name="Coutinho P."/>
            <person name="Dacks J.B."/>
            <person name="Durnford D.G."/>
            <person name="Fast N.M."/>
            <person name="Green B.R."/>
            <person name="Grisdale C.J."/>
            <person name="Hempel F."/>
            <person name="Henrissat B."/>
            <person name="Hoppner M.P."/>
            <person name="Ishida K."/>
            <person name="Kim E."/>
            <person name="Koreny L."/>
            <person name="Kroth P.G."/>
            <person name="Liu Y."/>
            <person name="Malik S.B."/>
            <person name="Maier U.G."/>
            <person name="McRose D."/>
            <person name="Mock T."/>
            <person name="Neilson J.A."/>
            <person name="Onodera N.T."/>
            <person name="Poole A.M."/>
            <person name="Pritham E.J."/>
            <person name="Richards T.A."/>
            <person name="Rocap G."/>
            <person name="Roy S.W."/>
            <person name="Sarai C."/>
            <person name="Schaack S."/>
            <person name="Shirato S."/>
            <person name="Slamovits C.H."/>
            <person name="Spencer D.F."/>
            <person name="Suzuki S."/>
            <person name="Worden A.Z."/>
            <person name="Zauner S."/>
            <person name="Barry K."/>
            <person name="Bell C."/>
            <person name="Bharti A.K."/>
            <person name="Crow J.A."/>
            <person name="Grimwood J."/>
            <person name="Kramer R."/>
            <person name="Lindquist E."/>
            <person name="Lucas S."/>
            <person name="Salamov A."/>
            <person name="McFadden G.I."/>
            <person name="Lane C.E."/>
            <person name="Keeling P.J."/>
            <person name="Gray M.W."/>
            <person name="Grigoriev I.V."/>
            <person name="Archibald J.M."/>
        </authorList>
    </citation>
    <scope>NUCLEOTIDE SEQUENCE</scope>
    <source>
        <strain evidence="7 9">CCMP2712</strain>
    </source>
</reference>
<evidence type="ECO:0000313" key="8">
    <source>
        <dbReference type="EnsemblProtists" id="EKX43167"/>
    </source>
</evidence>
<reference evidence="8" key="3">
    <citation type="submission" date="2016-03" db="UniProtKB">
        <authorList>
            <consortium name="EnsemblProtists"/>
        </authorList>
    </citation>
    <scope>IDENTIFICATION</scope>
</reference>
<evidence type="ECO:0008006" key="10">
    <source>
        <dbReference type="Google" id="ProtNLM"/>
    </source>
</evidence>
<dbReference type="GO" id="GO:0005789">
    <property type="term" value="C:endoplasmic reticulum membrane"/>
    <property type="evidence" value="ECO:0007669"/>
    <property type="project" value="TreeGrafter"/>
</dbReference>
<dbReference type="GO" id="GO:0046964">
    <property type="term" value="F:3'-phosphoadenosine 5'-phosphosulfate transmembrane transporter activity"/>
    <property type="evidence" value="ECO:0007669"/>
    <property type="project" value="TreeGrafter"/>
</dbReference>
<feature type="transmembrane region" description="Helical" evidence="6">
    <location>
        <begin position="159"/>
        <end position="176"/>
    </location>
</feature>
<dbReference type="HOGENOM" id="CLU_1231877_0_0_1"/>
<dbReference type="PANTHER" id="PTHR10778:SF8">
    <property type="entry name" value="ADENOSINE 3'-PHOSPHO 5'-PHOSPHOSULFATE TRANSPORTER 2"/>
    <property type="match status" value="1"/>
</dbReference>
<gene>
    <name evidence="7" type="ORF">GUITHDRAFT_87893</name>
</gene>
<organism evidence="7">
    <name type="scientific">Guillardia theta (strain CCMP2712)</name>
    <name type="common">Cryptophyte</name>
    <dbReference type="NCBI Taxonomy" id="905079"/>
    <lineage>
        <taxon>Eukaryota</taxon>
        <taxon>Cryptophyceae</taxon>
        <taxon>Pyrenomonadales</taxon>
        <taxon>Geminigeraceae</taxon>
        <taxon>Guillardia</taxon>
    </lineage>
</organism>
<sequence length="225" mass="25654">MHHRQGKHEGKRYEDDAEAKNSPTRITILKWELKGPRWLQFLLLVLGVFSLGVIHDFVQELVFRYEGFDYGWFMTLWELLIFVVAAWLQLWHEGRYNEIRSIDWKQYLSLTVVLAITQGFGSISLSYVNFPVKVVMKSSKLIPTMALGILILKRTYTPMEYISAFMLCTGVASFTLVDSKVSPKFDPIGILLLSGAVAGDAITVNLQERILRQVRRIGCPVVGAE</sequence>
<dbReference type="InterPro" id="IPR013657">
    <property type="entry name" value="SCL35B1-4/HUT1"/>
</dbReference>
<keyword evidence="5 6" id="KW-0472">Membrane</keyword>
<dbReference type="OMA" id="SICGYAS"/>
<evidence type="ECO:0000256" key="2">
    <source>
        <dbReference type="ARBA" id="ARBA00022448"/>
    </source>
</evidence>
<reference evidence="9" key="2">
    <citation type="submission" date="2012-11" db="EMBL/GenBank/DDBJ databases">
        <authorList>
            <person name="Kuo A."/>
            <person name="Curtis B.A."/>
            <person name="Tanifuji G."/>
            <person name="Burki F."/>
            <person name="Gruber A."/>
            <person name="Irimia M."/>
            <person name="Maruyama S."/>
            <person name="Arias M.C."/>
            <person name="Ball S.G."/>
            <person name="Gile G.H."/>
            <person name="Hirakawa Y."/>
            <person name="Hopkins J.F."/>
            <person name="Rensing S.A."/>
            <person name="Schmutz J."/>
            <person name="Symeonidi A."/>
            <person name="Elias M."/>
            <person name="Eveleigh R.J."/>
            <person name="Herman E.K."/>
            <person name="Klute M.J."/>
            <person name="Nakayama T."/>
            <person name="Obornik M."/>
            <person name="Reyes-Prieto A."/>
            <person name="Armbrust E.V."/>
            <person name="Aves S.J."/>
            <person name="Beiko R.G."/>
            <person name="Coutinho P."/>
            <person name="Dacks J.B."/>
            <person name="Durnford D.G."/>
            <person name="Fast N.M."/>
            <person name="Green B.R."/>
            <person name="Grisdale C."/>
            <person name="Hempe F."/>
            <person name="Henrissat B."/>
            <person name="Hoppner M.P."/>
            <person name="Ishida K.-I."/>
            <person name="Kim E."/>
            <person name="Koreny L."/>
            <person name="Kroth P.G."/>
            <person name="Liu Y."/>
            <person name="Malik S.-B."/>
            <person name="Maier U.G."/>
            <person name="McRose D."/>
            <person name="Mock T."/>
            <person name="Neilson J.A."/>
            <person name="Onodera N.T."/>
            <person name="Poole A.M."/>
            <person name="Pritham E.J."/>
            <person name="Richards T.A."/>
            <person name="Rocap G."/>
            <person name="Roy S.W."/>
            <person name="Sarai C."/>
            <person name="Schaack S."/>
            <person name="Shirato S."/>
            <person name="Slamovits C.H."/>
            <person name="Spencer D.F."/>
            <person name="Suzuki S."/>
            <person name="Worden A.Z."/>
            <person name="Zauner S."/>
            <person name="Barry K."/>
            <person name="Bell C."/>
            <person name="Bharti A.K."/>
            <person name="Crow J.A."/>
            <person name="Grimwood J."/>
            <person name="Kramer R."/>
            <person name="Lindquist E."/>
            <person name="Lucas S."/>
            <person name="Salamov A."/>
            <person name="McFadden G.I."/>
            <person name="Lane C.E."/>
            <person name="Keeling P.J."/>
            <person name="Gray M.W."/>
            <person name="Grigoriev I.V."/>
            <person name="Archibald J.M."/>
        </authorList>
    </citation>
    <scope>NUCLEOTIDE SEQUENCE</scope>
    <source>
        <strain evidence="9">CCMP2712</strain>
    </source>
</reference>
<dbReference type="AlphaFoldDB" id="L1J4A9"/>
<keyword evidence="2" id="KW-0813">Transport</keyword>
<evidence type="ECO:0000256" key="6">
    <source>
        <dbReference type="SAM" id="Phobius"/>
    </source>
</evidence>
<dbReference type="EnsemblProtists" id="EKX43167">
    <property type="protein sequence ID" value="EKX43167"/>
    <property type="gene ID" value="GUITHDRAFT_87893"/>
</dbReference>
<feature type="transmembrane region" description="Helical" evidence="6">
    <location>
        <begin position="70"/>
        <end position="88"/>
    </location>
</feature>
<keyword evidence="4 6" id="KW-1133">Transmembrane helix</keyword>
<dbReference type="Proteomes" id="UP000011087">
    <property type="component" value="Unassembled WGS sequence"/>
</dbReference>
<dbReference type="PaxDb" id="55529-EKX43167"/>
<evidence type="ECO:0000313" key="9">
    <source>
        <dbReference type="Proteomes" id="UP000011087"/>
    </source>
</evidence>
<evidence type="ECO:0000256" key="5">
    <source>
        <dbReference type="ARBA" id="ARBA00023136"/>
    </source>
</evidence>
<evidence type="ECO:0000256" key="4">
    <source>
        <dbReference type="ARBA" id="ARBA00022989"/>
    </source>
</evidence>
<dbReference type="OrthoDB" id="438495at2759"/>
<keyword evidence="9" id="KW-1185">Reference proteome</keyword>
<comment type="subcellular location">
    <subcellularLocation>
        <location evidence="1">Membrane</location>
        <topology evidence="1">Multi-pass membrane protein</topology>
    </subcellularLocation>
</comment>
<dbReference type="eggNOG" id="KOG1582">
    <property type="taxonomic scope" value="Eukaryota"/>
</dbReference>
<dbReference type="RefSeq" id="XP_005830147.1">
    <property type="nucleotide sequence ID" value="XM_005830090.1"/>
</dbReference>
<evidence type="ECO:0000256" key="3">
    <source>
        <dbReference type="ARBA" id="ARBA00022692"/>
    </source>
</evidence>
<feature type="transmembrane region" description="Helical" evidence="6">
    <location>
        <begin position="188"/>
        <end position="206"/>
    </location>
</feature>
<dbReference type="GO" id="GO:0000139">
    <property type="term" value="C:Golgi membrane"/>
    <property type="evidence" value="ECO:0007669"/>
    <property type="project" value="TreeGrafter"/>
</dbReference>